<organism evidence="1 2">
    <name type="scientific">Bacillus thermozeamaize</name>
    <dbReference type="NCBI Taxonomy" id="230954"/>
    <lineage>
        <taxon>Bacteria</taxon>
        <taxon>Bacillati</taxon>
        <taxon>Bacillota</taxon>
        <taxon>Bacilli</taxon>
        <taxon>Bacillales</taxon>
        <taxon>Bacillaceae</taxon>
        <taxon>Bacillus</taxon>
    </lineage>
</organism>
<dbReference type="Pfam" id="PF11079">
    <property type="entry name" value="YqhG"/>
    <property type="match status" value="1"/>
</dbReference>
<reference evidence="2" key="1">
    <citation type="submission" date="2016-06" db="EMBL/GenBank/DDBJ databases">
        <authorList>
            <person name="Nascimento L."/>
            <person name="Pereira R.V."/>
            <person name="Martins L.F."/>
            <person name="Quaggio R.B."/>
            <person name="Silva A.M."/>
            <person name="Setubal J.C."/>
        </authorList>
    </citation>
    <scope>NUCLEOTIDE SEQUENCE [LARGE SCALE GENOMIC DNA]</scope>
</reference>
<dbReference type="Proteomes" id="UP000196475">
    <property type="component" value="Unassembled WGS sequence"/>
</dbReference>
<dbReference type="EMBL" id="LZRT01000063">
    <property type="protein sequence ID" value="OUM88258.1"/>
    <property type="molecule type" value="Genomic_DNA"/>
</dbReference>
<dbReference type="AlphaFoldDB" id="A0A1Y3PSX7"/>
<name>A0A1Y3PSX7_9BACI</name>
<accession>A0A1Y3PSX7</accession>
<sequence>MHVNQLQHYVFRYFQATNSHILETSPGHLRVKLSEMADKDLTNRPLYWSFVERMGQTPQTMTLTFIFDRQQTPEGVEGEDLRFGTPRMAQIFSSAAKHGQWTRLYEEADSERSDRQPLSYVPWLCLNCKVQYICDRKKDEIHSLGVNLITGAIKERFIHDLQKRQLTPRIPPRVHTLPANISLETAIQQLERWLNRHVRSQDTAWADDARLRMEEEMARLKQYYENKNASGTGNVQPDNPAQATAPEAIEQACQKQLDEVKWQYEPRIQIDLINAGLFYLSPQQQ</sequence>
<protein>
    <submittedName>
        <fullName evidence="1">Uncharacterized protein</fullName>
    </submittedName>
</protein>
<proteinExistence type="predicted"/>
<evidence type="ECO:0000313" key="1">
    <source>
        <dbReference type="EMBL" id="OUM88258.1"/>
    </source>
</evidence>
<dbReference type="InterPro" id="IPR024562">
    <property type="entry name" value="YqhG"/>
</dbReference>
<comment type="caution">
    <text evidence="1">The sequence shown here is derived from an EMBL/GenBank/DDBJ whole genome shotgun (WGS) entry which is preliminary data.</text>
</comment>
<gene>
    <name evidence="1" type="ORF">BAA01_08765</name>
</gene>
<evidence type="ECO:0000313" key="2">
    <source>
        <dbReference type="Proteomes" id="UP000196475"/>
    </source>
</evidence>